<reference evidence="1 2" key="1">
    <citation type="journal article" date="2016" name="Nat. Commun.">
        <title>Thousands of microbial genomes shed light on interconnected biogeochemical processes in an aquifer system.</title>
        <authorList>
            <person name="Anantharaman K."/>
            <person name="Brown C.T."/>
            <person name="Hug L.A."/>
            <person name="Sharon I."/>
            <person name="Castelle C.J."/>
            <person name="Probst A.J."/>
            <person name="Thomas B.C."/>
            <person name="Singh A."/>
            <person name="Wilkins M.J."/>
            <person name="Karaoz U."/>
            <person name="Brodie E.L."/>
            <person name="Williams K.H."/>
            <person name="Hubbard S.S."/>
            <person name="Banfield J.F."/>
        </authorList>
    </citation>
    <scope>NUCLEOTIDE SEQUENCE [LARGE SCALE GENOMIC DNA]</scope>
</reference>
<dbReference type="EMBL" id="MFNF01000061">
    <property type="protein sequence ID" value="OGG99035.1"/>
    <property type="molecule type" value="Genomic_DNA"/>
</dbReference>
<sequence length="82" mass="8884">MAVDTQTIADAMLAMVTEAAGVKRYKPGDLSKAMVAKFADDGVSKDDCKDAIRVLVDSEKLVYTYFNGTWLEIPHQEGSAKG</sequence>
<dbReference type="Proteomes" id="UP000177583">
    <property type="component" value="Unassembled WGS sequence"/>
</dbReference>
<accession>A0A1F6GLP4</accession>
<gene>
    <name evidence="1" type="ORF">A2557_09725</name>
</gene>
<protein>
    <submittedName>
        <fullName evidence="1">Uncharacterized protein</fullName>
    </submittedName>
</protein>
<organism evidence="1 2">
    <name type="scientific">Candidatus Lambdaproteobacteria bacterium RIFOXYD2_FULL_56_26</name>
    <dbReference type="NCBI Taxonomy" id="1817773"/>
    <lineage>
        <taxon>Bacteria</taxon>
        <taxon>Pseudomonadati</taxon>
        <taxon>Pseudomonadota</taxon>
        <taxon>Candidatus Lambdaproteobacteria</taxon>
    </lineage>
</organism>
<comment type="caution">
    <text evidence="1">The sequence shown here is derived from an EMBL/GenBank/DDBJ whole genome shotgun (WGS) entry which is preliminary data.</text>
</comment>
<dbReference type="AlphaFoldDB" id="A0A1F6GLP4"/>
<name>A0A1F6GLP4_9PROT</name>
<evidence type="ECO:0000313" key="1">
    <source>
        <dbReference type="EMBL" id="OGG99035.1"/>
    </source>
</evidence>
<evidence type="ECO:0000313" key="2">
    <source>
        <dbReference type="Proteomes" id="UP000177583"/>
    </source>
</evidence>
<proteinExistence type="predicted"/>